<sequence>MCLLHRIFKERYQLSEDNVSLLFENMEQITFSKRDIIQKEGRLSFYLYFVERGIVRSFISRENKDVTIYIVAEGDTPLDSVGLTEILNSKFSIEAIEDVVLWRIHKKQLKSLCSNSVVFANFCRQLLETQMREIEVYWTEYYWMDKKEQYKLMLKRQPEIFQRISLKDIASYLNVTPQSLSRIRTLID</sequence>
<comment type="caution">
    <text evidence="2">The sequence shown here is derived from an EMBL/GenBank/DDBJ whole genome shotgun (WGS) entry which is preliminary data.</text>
</comment>
<evidence type="ECO:0000313" key="3">
    <source>
        <dbReference type="Proteomes" id="UP000262954"/>
    </source>
</evidence>
<name>A0A354M493_9BACT</name>
<dbReference type="InterPro" id="IPR000595">
    <property type="entry name" value="cNMP-bd_dom"/>
</dbReference>
<dbReference type="Gene3D" id="2.60.120.10">
    <property type="entry name" value="Jelly Rolls"/>
    <property type="match status" value="1"/>
</dbReference>
<dbReference type="SUPFAM" id="SSF51206">
    <property type="entry name" value="cAMP-binding domain-like"/>
    <property type="match status" value="1"/>
</dbReference>
<dbReference type="InterPro" id="IPR014710">
    <property type="entry name" value="RmlC-like_jellyroll"/>
</dbReference>
<dbReference type="RefSeq" id="WP_278715171.1">
    <property type="nucleotide sequence ID" value="NZ_CATXLH010000276.1"/>
</dbReference>
<dbReference type="Proteomes" id="UP000262954">
    <property type="component" value="Unassembled WGS sequence"/>
</dbReference>
<accession>A0A354M493</accession>
<dbReference type="InterPro" id="IPR018490">
    <property type="entry name" value="cNMP-bd_dom_sf"/>
</dbReference>
<evidence type="ECO:0000259" key="1">
    <source>
        <dbReference type="PROSITE" id="PS50042"/>
    </source>
</evidence>
<evidence type="ECO:0000313" key="2">
    <source>
        <dbReference type="EMBL" id="HBJ09332.1"/>
    </source>
</evidence>
<reference evidence="2 3" key="1">
    <citation type="journal article" date="2018" name="Nat. Biotechnol.">
        <title>A standardized bacterial taxonomy based on genome phylogeny substantially revises the tree of life.</title>
        <authorList>
            <person name="Parks D.H."/>
            <person name="Chuvochina M."/>
            <person name="Waite D.W."/>
            <person name="Rinke C."/>
            <person name="Skarshewski A."/>
            <person name="Chaumeil P.A."/>
            <person name="Hugenholtz P."/>
        </authorList>
    </citation>
    <scope>NUCLEOTIDE SEQUENCE [LARGE SCALE GENOMIC DNA]</scope>
    <source>
        <strain evidence="2">UBA11482</strain>
    </source>
</reference>
<dbReference type="PROSITE" id="PS50042">
    <property type="entry name" value="CNMP_BINDING_3"/>
    <property type="match status" value="1"/>
</dbReference>
<dbReference type="EMBL" id="DNWC01000132">
    <property type="protein sequence ID" value="HBJ09332.1"/>
    <property type="molecule type" value="Genomic_DNA"/>
</dbReference>
<organism evidence="2 3">
    <name type="scientific">Coprobacter fastidiosus</name>
    <dbReference type="NCBI Taxonomy" id="1099853"/>
    <lineage>
        <taxon>Bacteria</taxon>
        <taxon>Pseudomonadati</taxon>
        <taxon>Bacteroidota</taxon>
        <taxon>Bacteroidia</taxon>
        <taxon>Bacteroidales</taxon>
        <taxon>Barnesiellaceae</taxon>
        <taxon>Coprobacter</taxon>
    </lineage>
</organism>
<dbReference type="AlphaFoldDB" id="A0A354M493"/>
<dbReference type="CDD" id="cd00038">
    <property type="entry name" value="CAP_ED"/>
    <property type="match status" value="1"/>
</dbReference>
<dbReference type="Pfam" id="PF00027">
    <property type="entry name" value="cNMP_binding"/>
    <property type="match status" value="1"/>
</dbReference>
<protein>
    <recommendedName>
        <fullName evidence="1">Cyclic nucleotide-binding domain-containing protein</fullName>
    </recommendedName>
</protein>
<gene>
    <name evidence="2" type="ORF">DDY73_10050</name>
</gene>
<feature type="domain" description="Cyclic nucleotide-binding" evidence="1">
    <location>
        <begin position="14"/>
        <end position="112"/>
    </location>
</feature>
<proteinExistence type="predicted"/>